<evidence type="ECO:0000313" key="3">
    <source>
        <dbReference type="Proteomes" id="UP001335648"/>
    </source>
</evidence>
<sequence>MNMRFFSMLDSMDVMYTTGTAWQLPSASLLPPILTSSFLPHWEDIWSQTCPPPPSPLPMQGSSPAQSCGGK</sequence>
<evidence type="ECO:0000313" key="2">
    <source>
        <dbReference type="EMBL" id="KAK5907770.1"/>
    </source>
</evidence>
<evidence type="ECO:0000256" key="1">
    <source>
        <dbReference type="SAM" id="MobiDB-lite"/>
    </source>
</evidence>
<dbReference type="EMBL" id="JAULUE010002049">
    <property type="protein sequence ID" value="KAK5907770.1"/>
    <property type="molecule type" value="Genomic_DNA"/>
</dbReference>
<feature type="region of interest" description="Disordered" evidence="1">
    <location>
        <begin position="49"/>
        <end position="71"/>
    </location>
</feature>
<protein>
    <submittedName>
        <fullName evidence="2">Uncharacterized protein</fullName>
    </submittedName>
</protein>
<gene>
    <name evidence="2" type="ORF">CesoFtcFv8_005586</name>
</gene>
<dbReference type="AlphaFoldDB" id="A0AAN8CSH4"/>
<accession>A0AAN8CSH4</accession>
<comment type="caution">
    <text evidence="2">The sequence shown here is derived from an EMBL/GenBank/DDBJ whole genome shotgun (WGS) entry which is preliminary data.</text>
</comment>
<proteinExistence type="predicted"/>
<name>A0AAN8CSH4_9TELE</name>
<organism evidence="2 3">
    <name type="scientific">Champsocephalus esox</name>
    <name type="common">pike icefish</name>
    <dbReference type="NCBI Taxonomy" id="159716"/>
    <lineage>
        <taxon>Eukaryota</taxon>
        <taxon>Metazoa</taxon>
        <taxon>Chordata</taxon>
        <taxon>Craniata</taxon>
        <taxon>Vertebrata</taxon>
        <taxon>Euteleostomi</taxon>
        <taxon>Actinopterygii</taxon>
        <taxon>Neopterygii</taxon>
        <taxon>Teleostei</taxon>
        <taxon>Neoteleostei</taxon>
        <taxon>Acanthomorphata</taxon>
        <taxon>Eupercaria</taxon>
        <taxon>Perciformes</taxon>
        <taxon>Notothenioidei</taxon>
        <taxon>Channichthyidae</taxon>
        <taxon>Champsocephalus</taxon>
    </lineage>
</organism>
<reference evidence="2 3" key="1">
    <citation type="journal article" date="2023" name="Mol. Biol. Evol.">
        <title>Genomics of Secondarily Temperate Adaptation in the Only Non-Antarctic Icefish.</title>
        <authorList>
            <person name="Rivera-Colon A.G."/>
            <person name="Rayamajhi N."/>
            <person name="Minhas B.F."/>
            <person name="Madrigal G."/>
            <person name="Bilyk K.T."/>
            <person name="Yoon V."/>
            <person name="Hune M."/>
            <person name="Gregory S."/>
            <person name="Cheng C.H.C."/>
            <person name="Catchen J.M."/>
        </authorList>
    </citation>
    <scope>NUCLEOTIDE SEQUENCE [LARGE SCALE GENOMIC DNA]</scope>
    <source>
        <strain evidence="2">JC2023a</strain>
    </source>
</reference>
<keyword evidence="3" id="KW-1185">Reference proteome</keyword>
<dbReference type="Proteomes" id="UP001335648">
    <property type="component" value="Unassembled WGS sequence"/>
</dbReference>